<name>A0A371IGZ6_MUCPR</name>
<dbReference type="PROSITE" id="PS50297">
    <property type="entry name" value="ANK_REP_REGION"/>
    <property type="match status" value="1"/>
</dbReference>
<protein>
    <submittedName>
        <fullName evidence="3">Uncharacterized protein</fullName>
    </submittedName>
</protein>
<keyword evidence="4" id="KW-1185">Reference proteome</keyword>
<dbReference type="PANTHER" id="PTHR32108">
    <property type="entry name" value="DNA-DIRECTED RNA POLYMERASE SUBUNIT ALPHA"/>
    <property type="match status" value="1"/>
</dbReference>
<evidence type="ECO:0000256" key="1">
    <source>
        <dbReference type="PROSITE-ProRule" id="PRU00023"/>
    </source>
</evidence>
<dbReference type="AlphaFoldDB" id="A0A371IGZ6"/>
<feature type="non-terminal residue" evidence="3">
    <location>
        <position position="1"/>
    </location>
</feature>
<evidence type="ECO:0000313" key="3">
    <source>
        <dbReference type="EMBL" id="RDY14329.1"/>
    </source>
</evidence>
<dbReference type="InterPro" id="IPR002110">
    <property type="entry name" value="Ankyrin_rpt"/>
</dbReference>
<sequence>MREHINKMFEIITWNAAPTSAVATQGAAPSTATQGTPTYPPGFVPPARNATTKNPLAPQEQLGRNSFGAGQAQGSRTGPYPTPGEMVYFHPPPESGRVPGPIPEPALMIDVGWLGFKGNEPNISTNPFPTHEGQSINTLSHNTLASDQEEEIAQKISQVAAVGGIPKRQADDLLIEEITNFAKLGGMTRSGRIYTLENLGKKDPKENPKKSFKEKEAEEFLKLIRYSKYELLDHMNKTPVCISLLSLLLHSESHQNLLLKVLNEAHAAPDITAERFGGIVSSFTSNGRLTFSNEEIPIEGRRHNQPLHISVKCGDYMITKVLIDNGSSLNVLPKATLELEDVEWIQRCLDQLNLIKEKCLTTLCHGQLY</sequence>
<keyword evidence="1" id="KW-0040">ANK repeat</keyword>
<gene>
    <name evidence="3" type="ORF">CR513_00607</name>
</gene>
<reference evidence="3" key="1">
    <citation type="submission" date="2018-05" db="EMBL/GenBank/DDBJ databases">
        <title>Draft genome of Mucuna pruriens seed.</title>
        <authorList>
            <person name="Nnadi N.E."/>
            <person name="Vos R."/>
            <person name="Hasami M.H."/>
            <person name="Devisetty U.K."/>
            <person name="Aguiy J.C."/>
        </authorList>
    </citation>
    <scope>NUCLEOTIDE SEQUENCE [LARGE SCALE GENOMIC DNA]</scope>
    <source>
        <strain evidence="3">JCA_2017</strain>
    </source>
</reference>
<dbReference type="EMBL" id="QJKJ01000091">
    <property type="protein sequence ID" value="RDY14329.1"/>
    <property type="molecule type" value="Genomic_DNA"/>
</dbReference>
<dbReference type="PANTHER" id="PTHR32108:SF9">
    <property type="entry name" value="REVERSE TRANSCRIPTASE RNASE H-LIKE DOMAIN-CONTAINING PROTEIN"/>
    <property type="match status" value="1"/>
</dbReference>
<accession>A0A371IGZ6</accession>
<feature type="repeat" description="ANK" evidence="1">
    <location>
        <begin position="302"/>
        <end position="334"/>
    </location>
</feature>
<evidence type="ECO:0000256" key="2">
    <source>
        <dbReference type="SAM" id="MobiDB-lite"/>
    </source>
</evidence>
<organism evidence="3 4">
    <name type="scientific">Mucuna pruriens</name>
    <name type="common">Velvet bean</name>
    <name type="synonym">Dolichos pruriens</name>
    <dbReference type="NCBI Taxonomy" id="157652"/>
    <lineage>
        <taxon>Eukaryota</taxon>
        <taxon>Viridiplantae</taxon>
        <taxon>Streptophyta</taxon>
        <taxon>Embryophyta</taxon>
        <taxon>Tracheophyta</taxon>
        <taxon>Spermatophyta</taxon>
        <taxon>Magnoliopsida</taxon>
        <taxon>eudicotyledons</taxon>
        <taxon>Gunneridae</taxon>
        <taxon>Pentapetalae</taxon>
        <taxon>rosids</taxon>
        <taxon>fabids</taxon>
        <taxon>Fabales</taxon>
        <taxon>Fabaceae</taxon>
        <taxon>Papilionoideae</taxon>
        <taxon>50 kb inversion clade</taxon>
        <taxon>NPAAA clade</taxon>
        <taxon>indigoferoid/millettioid clade</taxon>
        <taxon>Phaseoleae</taxon>
        <taxon>Mucuna</taxon>
    </lineage>
</organism>
<dbReference type="OrthoDB" id="1418540at2759"/>
<dbReference type="Proteomes" id="UP000257109">
    <property type="component" value="Unassembled WGS sequence"/>
</dbReference>
<feature type="region of interest" description="Disordered" evidence="2">
    <location>
        <begin position="48"/>
        <end position="82"/>
    </location>
</feature>
<dbReference type="PROSITE" id="PS50088">
    <property type="entry name" value="ANK_REPEAT"/>
    <property type="match status" value="1"/>
</dbReference>
<comment type="caution">
    <text evidence="3">The sequence shown here is derived from an EMBL/GenBank/DDBJ whole genome shotgun (WGS) entry which is preliminary data.</text>
</comment>
<proteinExistence type="predicted"/>
<evidence type="ECO:0000313" key="4">
    <source>
        <dbReference type="Proteomes" id="UP000257109"/>
    </source>
</evidence>